<proteinExistence type="inferred from homology"/>
<keyword evidence="3" id="KW-0964">Secreted</keyword>
<dbReference type="GO" id="GO:0042742">
    <property type="term" value="P:defense response to bacterium"/>
    <property type="evidence" value="ECO:0007669"/>
    <property type="project" value="UniProtKB-KW"/>
</dbReference>
<evidence type="ECO:0000256" key="1">
    <source>
        <dbReference type="ARBA" id="ARBA00004613"/>
    </source>
</evidence>
<evidence type="ECO:0000313" key="7">
    <source>
        <dbReference type="Ensembl" id="ENSAOCP00000014050.2"/>
    </source>
</evidence>
<comment type="subcellular location">
    <subcellularLocation>
        <location evidence="1">Secreted</location>
    </subcellularLocation>
</comment>
<dbReference type="GeneTree" id="ENSGT01080000257477"/>
<reference evidence="7 8" key="1">
    <citation type="submission" date="2022-01" db="EMBL/GenBank/DDBJ databases">
        <title>A chromosome-scale genome assembly of the false clownfish, Amphiprion ocellaris.</title>
        <authorList>
            <person name="Ryu T."/>
        </authorList>
    </citation>
    <scope>NUCLEOTIDE SEQUENCE [LARGE SCALE GENOMIC DNA]</scope>
</reference>
<dbReference type="Proteomes" id="UP001501940">
    <property type="component" value="Chromosome 12"/>
</dbReference>
<feature type="chain" id="PRO_5043725060" evidence="6">
    <location>
        <begin position="23"/>
        <end position="84"/>
    </location>
</feature>
<organism evidence="7 8">
    <name type="scientific">Amphiprion ocellaris</name>
    <name type="common">Clown anemonefish</name>
    <dbReference type="NCBI Taxonomy" id="80972"/>
    <lineage>
        <taxon>Eukaryota</taxon>
        <taxon>Metazoa</taxon>
        <taxon>Chordata</taxon>
        <taxon>Craniata</taxon>
        <taxon>Vertebrata</taxon>
        <taxon>Euteleostomi</taxon>
        <taxon>Actinopterygii</taxon>
        <taxon>Neopterygii</taxon>
        <taxon>Teleostei</taxon>
        <taxon>Neoteleostei</taxon>
        <taxon>Acanthomorphata</taxon>
        <taxon>Ovalentaria</taxon>
        <taxon>Pomacentridae</taxon>
        <taxon>Amphiprion</taxon>
    </lineage>
</organism>
<evidence type="ECO:0000313" key="8">
    <source>
        <dbReference type="Proteomes" id="UP001501940"/>
    </source>
</evidence>
<feature type="signal peptide" evidence="6">
    <location>
        <begin position="1"/>
        <end position="22"/>
    </location>
</feature>
<dbReference type="Ensembl" id="ENSAOCT00000031290.2">
    <property type="protein sequence ID" value="ENSAOCP00000014050.2"/>
    <property type="gene ID" value="ENSAOCG00000018661.2"/>
</dbReference>
<keyword evidence="4" id="KW-0929">Antimicrobial</keyword>
<name>A0A3Q1BIK5_AMPOC</name>
<dbReference type="GO" id="GO:0005576">
    <property type="term" value="C:extracellular region"/>
    <property type="evidence" value="ECO:0007669"/>
    <property type="project" value="UniProtKB-SubCell"/>
</dbReference>
<accession>A0A3Q1BIK5</accession>
<dbReference type="Pfam" id="PF08107">
    <property type="entry name" value="Antimicrobial12"/>
    <property type="match status" value="1"/>
</dbReference>
<comment type="similarity">
    <text evidence="2">Belongs to the pleurocidin family.</text>
</comment>
<evidence type="ECO:0000256" key="6">
    <source>
        <dbReference type="SAM" id="SignalP"/>
    </source>
</evidence>
<protein>
    <submittedName>
        <fullName evidence="7">Uncharacterized protein</fullName>
    </submittedName>
</protein>
<keyword evidence="6" id="KW-0732">Signal</keyword>
<reference evidence="7" key="3">
    <citation type="submission" date="2025-09" db="UniProtKB">
        <authorList>
            <consortium name="Ensembl"/>
        </authorList>
    </citation>
    <scope>IDENTIFICATION</scope>
</reference>
<dbReference type="AlphaFoldDB" id="A0A3Q1BIK5"/>
<evidence type="ECO:0000256" key="4">
    <source>
        <dbReference type="ARBA" id="ARBA00022529"/>
    </source>
</evidence>
<sequence length="84" mass="9846">MRLALIFLVLTLVVLMAEPGECIFGRLKAMWRGAKQSDKYRSPGNWQTQTGPSDCQMEKRDWSLQRTCLHCSRVQWRRALHHCI</sequence>
<evidence type="ECO:0000256" key="5">
    <source>
        <dbReference type="ARBA" id="ARBA00023022"/>
    </source>
</evidence>
<evidence type="ECO:0000256" key="2">
    <source>
        <dbReference type="ARBA" id="ARBA00007419"/>
    </source>
</evidence>
<evidence type="ECO:0000256" key="3">
    <source>
        <dbReference type="ARBA" id="ARBA00022525"/>
    </source>
</evidence>
<keyword evidence="8" id="KW-1185">Reference proteome</keyword>
<keyword evidence="5" id="KW-0044">Antibiotic</keyword>
<reference evidence="7" key="2">
    <citation type="submission" date="2025-08" db="UniProtKB">
        <authorList>
            <consortium name="Ensembl"/>
        </authorList>
    </citation>
    <scope>IDENTIFICATION</scope>
</reference>
<dbReference type="InterPro" id="IPR012515">
    <property type="entry name" value="Antimicrobial12"/>
</dbReference>